<reference evidence="1" key="1">
    <citation type="submission" date="2023-08" db="EMBL/GenBank/DDBJ databases">
        <title>A de novo genome assembly of Solanum verrucosum Schlechtendal, a Mexican diploid species geographically isolated from the other diploid A-genome species in potato relatives.</title>
        <authorList>
            <person name="Hosaka K."/>
        </authorList>
    </citation>
    <scope>NUCLEOTIDE SEQUENCE</scope>
    <source>
        <tissue evidence="1">Young leaves</tissue>
    </source>
</reference>
<evidence type="ECO:0000313" key="2">
    <source>
        <dbReference type="Proteomes" id="UP001234989"/>
    </source>
</evidence>
<name>A0AAF0UGC1_SOLVR</name>
<dbReference type="Proteomes" id="UP001234989">
    <property type="component" value="Chromosome 9"/>
</dbReference>
<sequence>MRPIPRSFRCNPLQPSTICGRDHRPHKWSVVRLSSSGLRAKDHGKTYRLEATVPIWHCDKLVDVTKTIDVGLIQDDTNPTAPQKSTPVAVP</sequence>
<evidence type="ECO:0000313" key="1">
    <source>
        <dbReference type="EMBL" id="WMV45547.1"/>
    </source>
</evidence>
<accession>A0AAF0UGC1</accession>
<proteinExistence type="predicted"/>
<organism evidence="1 2">
    <name type="scientific">Solanum verrucosum</name>
    <dbReference type="NCBI Taxonomy" id="315347"/>
    <lineage>
        <taxon>Eukaryota</taxon>
        <taxon>Viridiplantae</taxon>
        <taxon>Streptophyta</taxon>
        <taxon>Embryophyta</taxon>
        <taxon>Tracheophyta</taxon>
        <taxon>Spermatophyta</taxon>
        <taxon>Magnoliopsida</taxon>
        <taxon>eudicotyledons</taxon>
        <taxon>Gunneridae</taxon>
        <taxon>Pentapetalae</taxon>
        <taxon>asterids</taxon>
        <taxon>lamiids</taxon>
        <taxon>Solanales</taxon>
        <taxon>Solanaceae</taxon>
        <taxon>Solanoideae</taxon>
        <taxon>Solaneae</taxon>
        <taxon>Solanum</taxon>
    </lineage>
</organism>
<dbReference type="AlphaFoldDB" id="A0AAF0UGC1"/>
<dbReference type="EMBL" id="CP133620">
    <property type="protein sequence ID" value="WMV45547.1"/>
    <property type="molecule type" value="Genomic_DNA"/>
</dbReference>
<gene>
    <name evidence="1" type="ORF">MTR67_038932</name>
</gene>
<protein>
    <submittedName>
        <fullName evidence="1">Uncharacterized protein</fullName>
    </submittedName>
</protein>
<keyword evidence="2" id="KW-1185">Reference proteome</keyword>